<accession>D8M8P7</accession>
<feature type="compositionally biased region" description="Acidic residues" evidence="1">
    <location>
        <begin position="95"/>
        <end position="115"/>
    </location>
</feature>
<organism evidence="2">
    <name type="scientific">Blastocystis hominis</name>
    <dbReference type="NCBI Taxonomy" id="12968"/>
    <lineage>
        <taxon>Eukaryota</taxon>
        <taxon>Sar</taxon>
        <taxon>Stramenopiles</taxon>
        <taxon>Bigyra</taxon>
        <taxon>Opalozoa</taxon>
        <taxon>Opalinata</taxon>
        <taxon>Blastocystidae</taxon>
        <taxon>Blastocystis</taxon>
    </lineage>
</organism>
<protein>
    <submittedName>
        <fullName evidence="2">Uncharacterized protein</fullName>
    </submittedName>
</protein>
<gene>
    <name evidence="2" type="ORF">GSBLH_T00004179001</name>
</gene>
<feature type="compositionally biased region" description="Basic and acidic residues" evidence="1">
    <location>
        <begin position="127"/>
        <end position="137"/>
    </location>
</feature>
<reference evidence="2" key="1">
    <citation type="submission" date="2010-02" db="EMBL/GenBank/DDBJ databases">
        <title>Sequencing and annotation of the Blastocystis hominis genome.</title>
        <authorList>
            <person name="Wincker P."/>
        </authorList>
    </citation>
    <scope>NUCLEOTIDE SEQUENCE</scope>
    <source>
        <strain evidence="2">Singapore isolate B</strain>
    </source>
</reference>
<feature type="region of interest" description="Disordered" evidence="1">
    <location>
        <begin position="43"/>
        <end position="176"/>
    </location>
</feature>
<feature type="compositionally biased region" description="Acidic residues" evidence="1">
    <location>
        <begin position="49"/>
        <end position="72"/>
    </location>
</feature>
<evidence type="ECO:0000256" key="1">
    <source>
        <dbReference type="SAM" id="MobiDB-lite"/>
    </source>
</evidence>
<name>D8M8P7_BLAHO</name>
<dbReference type="AlphaFoldDB" id="D8M8P7"/>
<evidence type="ECO:0000313" key="3">
    <source>
        <dbReference type="Proteomes" id="UP000008312"/>
    </source>
</evidence>
<dbReference type="GeneID" id="24921216"/>
<evidence type="ECO:0000313" key="2">
    <source>
        <dbReference type="EMBL" id="CBK24436.2"/>
    </source>
</evidence>
<dbReference type="EMBL" id="FN668688">
    <property type="protein sequence ID" value="CBK24436.2"/>
    <property type="molecule type" value="Genomic_DNA"/>
</dbReference>
<feature type="compositionally biased region" description="Basic and acidic residues" evidence="1">
    <location>
        <begin position="73"/>
        <end position="85"/>
    </location>
</feature>
<keyword evidence="3" id="KW-1185">Reference proteome</keyword>
<proteinExistence type="predicted"/>
<sequence length="176" mass="20670">MEYDEEASELLFWYVGLAHDLQRPEGALDSEFCKYAEKYLRQARNAKGDEEEDEDEEEGKEDEEEDEEDEEERERNGQRQREERGGRRRYKGAVAEEEDMEEMEEMEEEEEEEIDSSPFLTRAKARSLQEGKVKIEKETEESTPEQEEGDESKTRGGRKRTKLSGEDDVMAPKKAK</sequence>
<dbReference type="InParanoid" id="D8M8P7"/>
<dbReference type="OMA" id="DDVMAPK"/>
<dbReference type="Proteomes" id="UP000008312">
    <property type="component" value="Unassembled WGS sequence"/>
</dbReference>
<feature type="compositionally biased region" description="Acidic residues" evidence="1">
    <location>
        <begin position="138"/>
        <end position="150"/>
    </location>
</feature>
<dbReference type="RefSeq" id="XP_012898484.1">
    <property type="nucleotide sequence ID" value="XM_013043030.1"/>
</dbReference>